<evidence type="ECO:0000256" key="3">
    <source>
        <dbReference type="ARBA" id="ARBA00022692"/>
    </source>
</evidence>
<comment type="subcellular location">
    <subcellularLocation>
        <location evidence="1">Membrane</location>
        <topology evidence="1">Multi-pass membrane protein</topology>
    </subcellularLocation>
</comment>
<organism evidence="7">
    <name type="scientific">uncultured Sphingopyxis sp</name>
    <dbReference type="NCBI Taxonomy" id="310581"/>
    <lineage>
        <taxon>Bacteria</taxon>
        <taxon>Pseudomonadati</taxon>
        <taxon>Pseudomonadota</taxon>
        <taxon>Alphaproteobacteria</taxon>
        <taxon>Sphingomonadales</taxon>
        <taxon>Sphingomonadaceae</taxon>
        <taxon>Sphingopyxis</taxon>
        <taxon>environmental samples</taxon>
    </lineage>
</organism>
<dbReference type="AlphaFoldDB" id="A0A1Y5Q2M2"/>
<dbReference type="InterPro" id="IPR000537">
    <property type="entry name" value="UbiA_prenyltransferase"/>
</dbReference>
<accession>A0A1Y5Q2M2</accession>
<dbReference type="Gene3D" id="1.10.357.140">
    <property type="entry name" value="UbiA prenyltransferase"/>
    <property type="match status" value="1"/>
</dbReference>
<feature type="transmembrane region" description="Helical" evidence="6">
    <location>
        <begin position="270"/>
        <end position="293"/>
    </location>
</feature>
<dbReference type="Gene3D" id="3.40.50.1000">
    <property type="entry name" value="HAD superfamily/HAD-like"/>
    <property type="match status" value="1"/>
</dbReference>
<feature type="transmembrane region" description="Helical" evidence="6">
    <location>
        <begin position="465"/>
        <end position="489"/>
    </location>
</feature>
<keyword evidence="2" id="KW-1003">Cell membrane</keyword>
<dbReference type="InterPro" id="IPR036412">
    <property type="entry name" value="HAD-like_sf"/>
</dbReference>
<evidence type="ECO:0008006" key="8">
    <source>
        <dbReference type="Google" id="ProtNLM"/>
    </source>
</evidence>
<evidence type="ECO:0000256" key="4">
    <source>
        <dbReference type="ARBA" id="ARBA00022989"/>
    </source>
</evidence>
<evidence type="ECO:0000256" key="6">
    <source>
        <dbReference type="SAM" id="Phobius"/>
    </source>
</evidence>
<dbReference type="InterPro" id="IPR023214">
    <property type="entry name" value="HAD_sf"/>
</dbReference>
<dbReference type="KEGG" id="sphu:SPPYR_2917"/>
<feature type="transmembrane region" description="Helical" evidence="6">
    <location>
        <begin position="385"/>
        <end position="409"/>
    </location>
</feature>
<keyword evidence="4 6" id="KW-1133">Transmembrane helix</keyword>
<proteinExistence type="predicted"/>
<dbReference type="InterPro" id="IPR044878">
    <property type="entry name" value="UbiA_sf"/>
</dbReference>
<feature type="transmembrane region" description="Helical" evidence="6">
    <location>
        <begin position="223"/>
        <end position="245"/>
    </location>
</feature>
<keyword evidence="3 6" id="KW-0812">Transmembrane</keyword>
<evidence type="ECO:0000256" key="5">
    <source>
        <dbReference type="ARBA" id="ARBA00023136"/>
    </source>
</evidence>
<evidence type="ECO:0000313" key="7">
    <source>
        <dbReference type="EMBL" id="SBV34037.1"/>
    </source>
</evidence>
<dbReference type="Pfam" id="PF01040">
    <property type="entry name" value="UbiA"/>
    <property type="match status" value="1"/>
</dbReference>
<dbReference type="SUPFAM" id="SSF56784">
    <property type="entry name" value="HAD-like"/>
    <property type="match status" value="1"/>
</dbReference>
<dbReference type="GO" id="GO:0016020">
    <property type="term" value="C:membrane"/>
    <property type="evidence" value="ECO:0007669"/>
    <property type="project" value="UniProtKB-SubCell"/>
</dbReference>
<name>A0A1Y5Q2M2_9SPHN</name>
<evidence type="ECO:0000256" key="1">
    <source>
        <dbReference type="ARBA" id="ARBA00004141"/>
    </source>
</evidence>
<dbReference type="Pfam" id="PF12710">
    <property type="entry name" value="HAD"/>
    <property type="match status" value="1"/>
</dbReference>
<dbReference type="NCBIfam" id="NF006088">
    <property type="entry name" value="PRK08238.1"/>
    <property type="match status" value="1"/>
</dbReference>
<dbReference type="EMBL" id="LT598653">
    <property type="protein sequence ID" value="SBV34037.1"/>
    <property type="molecule type" value="Genomic_DNA"/>
</dbReference>
<reference evidence="7" key="1">
    <citation type="submission" date="2016-03" db="EMBL/GenBank/DDBJ databases">
        <authorList>
            <person name="Ploux O."/>
        </authorList>
    </citation>
    <scope>NUCLEOTIDE SEQUENCE</scope>
    <source>
        <strain evidence="7">UC10</strain>
    </source>
</reference>
<dbReference type="GO" id="GO:0016765">
    <property type="term" value="F:transferase activity, transferring alkyl or aryl (other than methyl) groups"/>
    <property type="evidence" value="ECO:0007669"/>
    <property type="project" value="InterPro"/>
</dbReference>
<feature type="transmembrane region" description="Helical" evidence="6">
    <location>
        <begin position="335"/>
        <end position="364"/>
    </location>
</feature>
<protein>
    <recommendedName>
        <fullName evidence="8">UbiA prenyltransferase</fullName>
    </recommendedName>
</protein>
<dbReference type="RefSeq" id="WP_295320532.1">
    <property type="nucleotide sequence ID" value="NZ_LT598653.1"/>
</dbReference>
<feature type="transmembrane region" description="Helical" evidence="6">
    <location>
        <begin position="298"/>
        <end position="315"/>
    </location>
</feature>
<feature type="transmembrane region" description="Helical" evidence="6">
    <location>
        <begin position="421"/>
        <end position="438"/>
    </location>
</feature>
<gene>
    <name evidence="7" type="ORF">SPPYR_2917</name>
</gene>
<keyword evidence="5 6" id="KW-0472">Membrane</keyword>
<feature type="transmembrane region" description="Helical" evidence="6">
    <location>
        <begin position="44"/>
        <end position="62"/>
    </location>
</feature>
<evidence type="ECO:0000256" key="2">
    <source>
        <dbReference type="ARBA" id="ARBA00022475"/>
    </source>
</evidence>
<sequence length="490" mass="53337">MLHEQPNHVPDSVNEAVPLFVDVDGTLTRADISLESFVRIGRSGIAALIAVLAWLIAGRAVAKTMAARRDRIDAARLPYRPEVLHLIEQAKAEGRPVILASASHWRHIRRIADHLTLSDPVIATRGRSNLKGAAKLAAIRTRIGPDAPFDYVGDSRADSCLWREARRGWSVGHVPPRSPVERLGDPRPGPARSIIKAMRPHQWAKNALVIVPAFTSGEFMKPAVLPTAVAAALLMSLIASSIYLLNDLLDIDSDRAHRTKWKRPLAHGDLPIPAALGLSLLLAAAGLAGGWLLGGPELTFWLLAYMAITTAYSFRLKAVMVGDAIVLASLYTIRIWIGAIAIGVALSFWLLLFSVFLFLSLAYLKRYVEMRDAIEPGRLLSGRGYVGGDLDVVMMSGISAGMVAILVLALFAHDPETAEHYALPEMLWLLCLPLIYWLNRIWMMARRGEVEGDPVAFAIKDGRSLFVGAVMACIFLAALYGPAAVQLIAG</sequence>
<dbReference type="CDD" id="cd13963">
    <property type="entry name" value="PT_UbiA_2"/>
    <property type="match status" value="1"/>
</dbReference>